<name>A0A841CI09_9PSEU</name>
<evidence type="ECO:0000313" key="2">
    <source>
        <dbReference type="Proteomes" id="UP000547510"/>
    </source>
</evidence>
<accession>A0A841CI09</accession>
<sequence>MRAGSDYSLMQERARRNGTREVVGAALTGPRTIFQDDQDRPRCPHCATRLRPGMVLNGWSPGPRRRQHYCLVCNGGWSVVSDPAELVSALADYWLARNGLHGELRLAESRLAALHLEIPRQPPASAAS</sequence>
<comment type="caution">
    <text evidence="1">The sequence shown here is derived from an EMBL/GenBank/DDBJ whole genome shotgun (WGS) entry which is preliminary data.</text>
</comment>
<dbReference type="Proteomes" id="UP000547510">
    <property type="component" value="Unassembled WGS sequence"/>
</dbReference>
<protein>
    <submittedName>
        <fullName evidence="1">Uncharacterized protein</fullName>
    </submittedName>
</protein>
<dbReference type="AlphaFoldDB" id="A0A841CI09"/>
<keyword evidence="2" id="KW-1185">Reference proteome</keyword>
<evidence type="ECO:0000313" key="1">
    <source>
        <dbReference type="EMBL" id="MBB5958162.1"/>
    </source>
</evidence>
<reference evidence="1 2" key="1">
    <citation type="submission" date="2020-08" db="EMBL/GenBank/DDBJ databases">
        <title>Genomic Encyclopedia of Type Strains, Phase III (KMG-III): the genomes of soil and plant-associated and newly described type strains.</title>
        <authorList>
            <person name="Whitman W."/>
        </authorList>
    </citation>
    <scope>NUCLEOTIDE SEQUENCE [LARGE SCALE GENOMIC DNA]</scope>
    <source>
        <strain evidence="1 2">CECT 8640</strain>
    </source>
</reference>
<dbReference type="RefSeq" id="WP_184693860.1">
    <property type="nucleotide sequence ID" value="NZ_JACHJN010000007.1"/>
</dbReference>
<dbReference type="EMBL" id="JACHJN010000007">
    <property type="protein sequence ID" value="MBB5958162.1"/>
    <property type="molecule type" value="Genomic_DNA"/>
</dbReference>
<organism evidence="1 2">
    <name type="scientific">Saccharothrix tamanrassetensis</name>
    <dbReference type="NCBI Taxonomy" id="1051531"/>
    <lineage>
        <taxon>Bacteria</taxon>
        <taxon>Bacillati</taxon>
        <taxon>Actinomycetota</taxon>
        <taxon>Actinomycetes</taxon>
        <taxon>Pseudonocardiales</taxon>
        <taxon>Pseudonocardiaceae</taxon>
        <taxon>Saccharothrix</taxon>
    </lineage>
</organism>
<proteinExistence type="predicted"/>
<gene>
    <name evidence="1" type="ORF">FHS29_004770</name>
</gene>